<keyword evidence="1" id="KW-0812">Transmembrane</keyword>
<dbReference type="AlphaFoldDB" id="A0A326U060"/>
<feature type="transmembrane region" description="Helical" evidence="1">
    <location>
        <begin position="180"/>
        <end position="200"/>
    </location>
</feature>
<dbReference type="GO" id="GO:0080120">
    <property type="term" value="P:CAAX-box protein maturation"/>
    <property type="evidence" value="ECO:0007669"/>
    <property type="project" value="UniProtKB-ARBA"/>
</dbReference>
<feature type="transmembrane region" description="Helical" evidence="1">
    <location>
        <begin position="12"/>
        <end position="33"/>
    </location>
</feature>
<feature type="transmembrane region" description="Helical" evidence="1">
    <location>
        <begin position="212"/>
        <end position="235"/>
    </location>
</feature>
<keyword evidence="4" id="KW-1185">Reference proteome</keyword>
<evidence type="ECO:0000313" key="3">
    <source>
        <dbReference type="EMBL" id="PZW23427.1"/>
    </source>
</evidence>
<feature type="transmembrane region" description="Helical" evidence="1">
    <location>
        <begin position="121"/>
        <end position="138"/>
    </location>
</feature>
<feature type="transmembrane region" description="Helical" evidence="1">
    <location>
        <begin position="150"/>
        <end position="174"/>
    </location>
</feature>
<dbReference type="EMBL" id="QKUF01000026">
    <property type="protein sequence ID" value="PZW23427.1"/>
    <property type="molecule type" value="Genomic_DNA"/>
</dbReference>
<name>A0A326U060_THEHA</name>
<evidence type="ECO:0000256" key="1">
    <source>
        <dbReference type="SAM" id="Phobius"/>
    </source>
</evidence>
<dbReference type="GO" id="GO:0004175">
    <property type="term" value="F:endopeptidase activity"/>
    <property type="evidence" value="ECO:0007669"/>
    <property type="project" value="UniProtKB-ARBA"/>
</dbReference>
<reference evidence="3 4" key="1">
    <citation type="submission" date="2018-06" db="EMBL/GenBank/DDBJ databases">
        <title>Genomic Encyclopedia of Archaeal and Bacterial Type Strains, Phase II (KMG-II): from individual species to whole genera.</title>
        <authorList>
            <person name="Goeker M."/>
        </authorList>
    </citation>
    <scope>NUCLEOTIDE SEQUENCE [LARGE SCALE GENOMIC DNA]</scope>
    <source>
        <strain evidence="3 4">ATCC BAA-1881</strain>
    </source>
</reference>
<accession>A0A326U060</accession>
<dbReference type="RefSeq" id="WP_170142892.1">
    <property type="nucleotide sequence ID" value="NZ_BIFX01000001.1"/>
</dbReference>
<organism evidence="3 4">
    <name type="scientific">Thermosporothrix hazakensis</name>
    <dbReference type="NCBI Taxonomy" id="644383"/>
    <lineage>
        <taxon>Bacteria</taxon>
        <taxon>Bacillati</taxon>
        <taxon>Chloroflexota</taxon>
        <taxon>Ktedonobacteria</taxon>
        <taxon>Ktedonobacterales</taxon>
        <taxon>Thermosporotrichaceae</taxon>
        <taxon>Thermosporothrix</taxon>
    </lineage>
</organism>
<sequence>MDIVKKLLALPFMHLLIELGLFFVLSLLLSLGLLFVEVPRGWQDVILYAISALAGVITLLLAQRWPERLPSVEGVGLSPRHALRDSALGLFWGSILVAGVLGLLALPGWYRVTGMIAPGQIPAFLLHGLLLFLAGAIYEEAFFRGIIFRLLERIVGSWGAVVLSAALFGLAHLLNPHATILSALTIMVEAGVTFAAIYMVTRSLWAVTAAHFGWNLMQGTILGAPVSGIAFPGILHASLSGPEIWTGGSFGVEGSLITLCLGVFLAVYFLRLAQRKGQIYTPEWMRKLLLKQQIA</sequence>
<evidence type="ECO:0000259" key="2">
    <source>
        <dbReference type="Pfam" id="PF02517"/>
    </source>
</evidence>
<dbReference type="Pfam" id="PF02517">
    <property type="entry name" value="Rce1-like"/>
    <property type="match status" value="1"/>
</dbReference>
<feature type="transmembrane region" description="Helical" evidence="1">
    <location>
        <begin position="87"/>
        <end position="109"/>
    </location>
</feature>
<dbReference type="PANTHER" id="PTHR39430">
    <property type="entry name" value="MEMBRANE-ASSOCIATED PROTEASE-RELATED"/>
    <property type="match status" value="1"/>
</dbReference>
<comment type="caution">
    <text evidence="3">The sequence shown here is derived from an EMBL/GenBank/DDBJ whole genome shotgun (WGS) entry which is preliminary data.</text>
</comment>
<feature type="transmembrane region" description="Helical" evidence="1">
    <location>
        <begin position="247"/>
        <end position="270"/>
    </location>
</feature>
<protein>
    <recommendedName>
        <fullName evidence="2">CAAX prenyl protease 2/Lysostaphin resistance protein A-like domain-containing protein</fullName>
    </recommendedName>
</protein>
<dbReference type="Proteomes" id="UP000248806">
    <property type="component" value="Unassembled WGS sequence"/>
</dbReference>
<keyword evidence="1" id="KW-1133">Transmembrane helix</keyword>
<keyword evidence="1" id="KW-0472">Membrane</keyword>
<gene>
    <name evidence="3" type="ORF">EI42_05049</name>
</gene>
<feature type="domain" description="CAAX prenyl protease 2/Lysostaphin resistance protein A-like" evidence="2">
    <location>
        <begin position="124"/>
        <end position="217"/>
    </location>
</feature>
<dbReference type="InterPro" id="IPR003675">
    <property type="entry name" value="Rce1/LyrA-like_dom"/>
</dbReference>
<proteinExistence type="predicted"/>
<feature type="transmembrane region" description="Helical" evidence="1">
    <location>
        <begin position="45"/>
        <end position="62"/>
    </location>
</feature>
<evidence type="ECO:0000313" key="4">
    <source>
        <dbReference type="Proteomes" id="UP000248806"/>
    </source>
</evidence>
<dbReference type="PANTHER" id="PTHR39430:SF1">
    <property type="entry name" value="PROTEASE"/>
    <property type="match status" value="1"/>
</dbReference>